<dbReference type="Proteomes" id="UP000239290">
    <property type="component" value="Unassembled WGS sequence"/>
</dbReference>
<dbReference type="AlphaFoldDB" id="A0A2S8IH44"/>
<dbReference type="EMBL" id="PUIO01000093">
    <property type="protein sequence ID" value="PQP14035.1"/>
    <property type="molecule type" value="Genomic_DNA"/>
</dbReference>
<proteinExistence type="predicted"/>
<gene>
    <name evidence="1" type="ORF">C5613_41425</name>
</gene>
<evidence type="ECO:0000313" key="1">
    <source>
        <dbReference type="EMBL" id="PQP14035.1"/>
    </source>
</evidence>
<reference evidence="2" key="1">
    <citation type="submission" date="2018-02" db="EMBL/GenBank/DDBJ databases">
        <title>Draft genome sequencing of Rhodococcus opacus KU647198.</title>
        <authorList>
            <person name="Zheng B.-X."/>
        </authorList>
    </citation>
    <scope>NUCLEOTIDE SEQUENCE [LARGE SCALE GENOMIC DNA]</scope>
    <source>
        <strain evidence="2">04-OD7</strain>
    </source>
</reference>
<name>A0A2S8IH44_RHOOP</name>
<comment type="caution">
    <text evidence="1">The sequence shown here is derived from an EMBL/GenBank/DDBJ whole genome shotgun (WGS) entry which is preliminary data.</text>
</comment>
<dbReference type="RefSeq" id="WP_105423627.1">
    <property type="nucleotide sequence ID" value="NZ_PUIO01000093.1"/>
</dbReference>
<evidence type="ECO:0008006" key="3">
    <source>
        <dbReference type="Google" id="ProtNLM"/>
    </source>
</evidence>
<accession>A0A2S8IH44</accession>
<sequence length="63" mass="6871">MTIHGAYPTTDDERDAWQLHESGLAWAQVGREIGCTESAARAFAAAYQQRTDAAADEAQISLF</sequence>
<organism evidence="1 2">
    <name type="scientific">Rhodococcus opacus</name>
    <name type="common">Nocardia opaca</name>
    <dbReference type="NCBI Taxonomy" id="37919"/>
    <lineage>
        <taxon>Bacteria</taxon>
        <taxon>Bacillati</taxon>
        <taxon>Actinomycetota</taxon>
        <taxon>Actinomycetes</taxon>
        <taxon>Mycobacteriales</taxon>
        <taxon>Nocardiaceae</taxon>
        <taxon>Rhodococcus</taxon>
    </lineage>
</organism>
<evidence type="ECO:0000313" key="2">
    <source>
        <dbReference type="Proteomes" id="UP000239290"/>
    </source>
</evidence>
<protein>
    <recommendedName>
        <fullName evidence="3">Helix-turn-helix domain-containing protein</fullName>
    </recommendedName>
</protein>